<evidence type="ECO:0000256" key="1">
    <source>
        <dbReference type="RuleBase" id="RU365090"/>
    </source>
</evidence>
<keyword evidence="4" id="KW-1185">Reference proteome</keyword>
<dbReference type="GO" id="GO:0005829">
    <property type="term" value="C:cytosol"/>
    <property type="evidence" value="ECO:0007669"/>
    <property type="project" value="TreeGrafter"/>
</dbReference>
<comment type="cofactor">
    <cofactor evidence="1">
        <name>Mg(2+)</name>
        <dbReference type="ChEBI" id="CHEBI:18420"/>
    </cofactor>
</comment>
<dbReference type="GO" id="GO:0061599">
    <property type="term" value="F:molybdopterin molybdotransferase activity"/>
    <property type="evidence" value="ECO:0007669"/>
    <property type="project" value="UniProtKB-UniRule"/>
</dbReference>
<dbReference type="EMBL" id="JPME01000025">
    <property type="protein sequence ID" value="KEZ88213.1"/>
    <property type="molecule type" value="Genomic_DNA"/>
</dbReference>
<dbReference type="AlphaFoldDB" id="A0A084JGX9"/>
<evidence type="ECO:0000313" key="4">
    <source>
        <dbReference type="Proteomes" id="UP000028525"/>
    </source>
</evidence>
<keyword evidence="1" id="KW-0501">Molybdenum cofactor biosynthesis</keyword>
<dbReference type="SMART" id="SM00852">
    <property type="entry name" value="MoCF_biosynth"/>
    <property type="match status" value="1"/>
</dbReference>
<dbReference type="SUPFAM" id="SSF53218">
    <property type="entry name" value="Molybdenum cofactor biosynthesis proteins"/>
    <property type="match status" value="1"/>
</dbReference>
<organism evidence="3 4">
    <name type="scientific">Lacrimispora celerecrescens</name>
    <dbReference type="NCBI Taxonomy" id="29354"/>
    <lineage>
        <taxon>Bacteria</taxon>
        <taxon>Bacillati</taxon>
        <taxon>Bacillota</taxon>
        <taxon>Clostridia</taxon>
        <taxon>Lachnospirales</taxon>
        <taxon>Lachnospiraceae</taxon>
        <taxon>Lacrimispora</taxon>
    </lineage>
</organism>
<comment type="function">
    <text evidence="1">Catalyzes the insertion of molybdate into adenylated molybdopterin with the concomitant release of AMP.</text>
</comment>
<dbReference type="InterPro" id="IPR036425">
    <property type="entry name" value="MoaB/Mog-like_dom_sf"/>
</dbReference>
<dbReference type="Proteomes" id="UP000028525">
    <property type="component" value="Unassembled WGS sequence"/>
</dbReference>
<comment type="caution">
    <text evidence="3">The sequence shown here is derived from an EMBL/GenBank/DDBJ whole genome shotgun (WGS) entry which is preliminary data.</text>
</comment>
<reference evidence="3 4" key="1">
    <citation type="submission" date="2014-07" db="EMBL/GenBank/DDBJ databases">
        <title>Draft genome of Clostridium celerecrescens 152B isolated from sediments associated with methane hydrate from Krishna Godavari basin.</title>
        <authorList>
            <person name="Honkalas V.S."/>
            <person name="Dabir A.P."/>
            <person name="Arora P."/>
            <person name="Dhakephalkar P.K."/>
        </authorList>
    </citation>
    <scope>NUCLEOTIDE SEQUENCE [LARGE SCALE GENOMIC DNA]</scope>
    <source>
        <strain evidence="3 4">152B</strain>
    </source>
</reference>
<keyword evidence="1" id="KW-0479">Metal-binding</keyword>
<dbReference type="OrthoDB" id="9767940at2"/>
<dbReference type="EC" id="2.10.1.1" evidence="1"/>
<dbReference type="InterPro" id="IPR038987">
    <property type="entry name" value="MoeA-like"/>
</dbReference>
<comment type="similarity">
    <text evidence="1">Belongs to the MoeA family.</text>
</comment>
<feature type="domain" description="MoaB/Mog" evidence="2">
    <location>
        <begin position="173"/>
        <end position="309"/>
    </location>
</feature>
<dbReference type="STRING" id="29354.IO98_18445"/>
<dbReference type="UniPathway" id="UPA00344"/>
<dbReference type="PANTHER" id="PTHR10192:SF28">
    <property type="entry name" value="MOLYBDOPTERIN MOLYBDENUMTRANSFERASE"/>
    <property type="match status" value="1"/>
</dbReference>
<dbReference type="Gene3D" id="3.40.980.10">
    <property type="entry name" value="MoaB/Mog-like domain"/>
    <property type="match status" value="1"/>
</dbReference>
<evidence type="ECO:0000313" key="3">
    <source>
        <dbReference type="EMBL" id="KEZ88213.1"/>
    </source>
</evidence>
<dbReference type="PANTHER" id="PTHR10192">
    <property type="entry name" value="MOLYBDOPTERIN BIOSYNTHESIS PROTEIN"/>
    <property type="match status" value="1"/>
</dbReference>
<dbReference type="GO" id="GO:0006777">
    <property type="term" value="P:Mo-molybdopterin cofactor biosynthetic process"/>
    <property type="evidence" value="ECO:0007669"/>
    <property type="project" value="UniProtKB-UniRule"/>
</dbReference>
<dbReference type="Pfam" id="PF00994">
    <property type="entry name" value="MoCF_biosynth"/>
    <property type="match status" value="1"/>
</dbReference>
<proteinExistence type="inferred from homology"/>
<dbReference type="GO" id="GO:0046872">
    <property type="term" value="F:metal ion binding"/>
    <property type="evidence" value="ECO:0007669"/>
    <property type="project" value="UniProtKB-UniRule"/>
</dbReference>
<name>A0A084JGX9_9FIRM</name>
<accession>A0A084JGX9</accession>
<protein>
    <recommendedName>
        <fullName evidence="1">Molybdopterin molybdenumtransferase</fullName>
        <ecNumber evidence="1">2.10.1.1</ecNumber>
    </recommendedName>
</protein>
<dbReference type="CDD" id="cd03522">
    <property type="entry name" value="MoeA_like"/>
    <property type="match status" value="1"/>
</dbReference>
<evidence type="ECO:0000259" key="2">
    <source>
        <dbReference type="SMART" id="SM00852"/>
    </source>
</evidence>
<comment type="pathway">
    <text evidence="1">Cofactor biosynthesis; molybdopterin biosynthesis.</text>
</comment>
<keyword evidence="1" id="KW-0500">Molybdenum</keyword>
<dbReference type="RefSeq" id="WP_038283600.1">
    <property type="nucleotide sequence ID" value="NZ_JPME01000025.1"/>
</dbReference>
<sequence length="344" mass="37600">MKEIKTVDAVGQVLCHDMTQIIPGVMKDARFRKGHVVTEEDIPVLLSMGKEHIYVWEKDDSLYHENEAAEILCSLCIGDHMDRSEVKEGKIELKSTVRGLLKIDTGLLDKINSLGNMMIASRHPNTPVEPGDKLCGTRIIPLVIEKEKMEEAREVCAGKKIFAVLPYLDKKVGIVTTGSEVFHGRIKDSFGPVLKAKVEDLGGQILGQTVTDDNPEHTTEAILDLIRNGADMVLVSGGMSVDPDDKTPLAIRNTGAEVISYGAPVLPGAMFLLSYYREDGKNIPIAGLPGCVMYSKRTVFDLVLPRLMADDPVTKEDLDKLGKGGLCLSCDVCTYPNCGFGKGW</sequence>
<dbReference type="InterPro" id="IPR001453">
    <property type="entry name" value="MoaB/Mog_dom"/>
</dbReference>
<keyword evidence="1" id="KW-0460">Magnesium</keyword>
<keyword evidence="1" id="KW-0808">Transferase</keyword>
<comment type="catalytic activity">
    <reaction evidence="1">
        <text>adenylyl-molybdopterin + molybdate = Mo-molybdopterin + AMP + H(+)</text>
        <dbReference type="Rhea" id="RHEA:35047"/>
        <dbReference type="ChEBI" id="CHEBI:15378"/>
        <dbReference type="ChEBI" id="CHEBI:36264"/>
        <dbReference type="ChEBI" id="CHEBI:62727"/>
        <dbReference type="ChEBI" id="CHEBI:71302"/>
        <dbReference type="ChEBI" id="CHEBI:456215"/>
    </reaction>
</comment>
<gene>
    <name evidence="3" type="ORF">IO98_18445</name>
</gene>